<dbReference type="InterPro" id="IPR000653">
    <property type="entry name" value="DegT/StrS_aminotransferase"/>
</dbReference>
<dbReference type="PANTHER" id="PTHR30244">
    <property type="entry name" value="TRANSAMINASE"/>
    <property type="match status" value="1"/>
</dbReference>
<dbReference type="PANTHER" id="PTHR30244:SF34">
    <property type="entry name" value="DTDP-4-AMINO-4,6-DIDEOXYGALACTOSE TRANSAMINASE"/>
    <property type="match status" value="1"/>
</dbReference>
<dbReference type="RefSeq" id="WP_249282817.1">
    <property type="nucleotide sequence ID" value="NZ_JACRST010000009.1"/>
</dbReference>
<dbReference type="InterPro" id="IPR015424">
    <property type="entry name" value="PyrdxlP-dep_Trfase"/>
</dbReference>
<dbReference type="EMBL" id="JACRST010000009">
    <property type="protein sequence ID" value="MBC8546739.1"/>
    <property type="molecule type" value="Genomic_DNA"/>
</dbReference>
<feature type="modified residue" description="N6-(pyridoxal phosphate)lysine" evidence="2">
    <location>
        <position position="196"/>
    </location>
</feature>
<keyword evidence="2 3" id="KW-0663">Pyridoxal phosphate</keyword>
<dbReference type="FunFam" id="3.40.640.10:FF:000077">
    <property type="entry name" value="Spore coat polysaccharide biosynthesis protein spsC"/>
    <property type="match status" value="1"/>
</dbReference>
<dbReference type="GO" id="GO:0030170">
    <property type="term" value="F:pyridoxal phosphate binding"/>
    <property type="evidence" value="ECO:0007669"/>
    <property type="project" value="TreeGrafter"/>
</dbReference>
<organism evidence="4 5">
    <name type="scientific">Ligaoa zhengdingensis</name>
    <dbReference type="NCBI Taxonomy" id="2763658"/>
    <lineage>
        <taxon>Bacteria</taxon>
        <taxon>Bacillati</taxon>
        <taxon>Bacillota</taxon>
        <taxon>Clostridia</taxon>
        <taxon>Eubacteriales</taxon>
        <taxon>Oscillospiraceae</taxon>
        <taxon>Ligaoa</taxon>
    </lineage>
</organism>
<evidence type="ECO:0000256" key="1">
    <source>
        <dbReference type="PIRSR" id="PIRSR000390-1"/>
    </source>
</evidence>
<dbReference type="SUPFAM" id="SSF53383">
    <property type="entry name" value="PLP-dependent transferases"/>
    <property type="match status" value="1"/>
</dbReference>
<evidence type="ECO:0000313" key="4">
    <source>
        <dbReference type="EMBL" id="MBC8546739.1"/>
    </source>
</evidence>
<comment type="caution">
    <text evidence="4">The sequence shown here is derived from an EMBL/GenBank/DDBJ whole genome shotgun (WGS) entry which is preliminary data.</text>
</comment>
<evidence type="ECO:0000313" key="5">
    <source>
        <dbReference type="Proteomes" id="UP000653127"/>
    </source>
</evidence>
<dbReference type="InterPro" id="IPR015422">
    <property type="entry name" value="PyrdxlP-dep_Trfase_small"/>
</dbReference>
<evidence type="ECO:0000256" key="2">
    <source>
        <dbReference type="PIRSR" id="PIRSR000390-2"/>
    </source>
</evidence>
<protein>
    <submittedName>
        <fullName evidence="4">DegT/DnrJ/EryC1/StrS aminotransferase family protein</fullName>
    </submittedName>
</protein>
<dbReference type="Proteomes" id="UP000653127">
    <property type="component" value="Unassembled WGS sequence"/>
</dbReference>
<comment type="similarity">
    <text evidence="3">Belongs to the DegT/DnrJ/EryC1 family.</text>
</comment>
<dbReference type="Pfam" id="PF01041">
    <property type="entry name" value="DegT_DnrJ_EryC1"/>
    <property type="match status" value="1"/>
</dbReference>
<keyword evidence="4" id="KW-0808">Transferase</keyword>
<dbReference type="AlphaFoldDB" id="A0A926I3V8"/>
<dbReference type="FunFam" id="3.90.1150.10:FF:000092">
    <property type="entry name" value="Capsular polysaccharide biosynthesis protein"/>
    <property type="match status" value="1"/>
</dbReference>
<keyword evidence="5" id="KW-1185">Reference proteome</keyword>
<dbReference type="Gene3D" id="3.40.640.10">
    <property type="entry name" value="Type I PLP-dependent aspartate aminotransferase-like (Major domain)"/>
    <property type="match status" value="1"/>
</dbReference>
<evidence type="ECO:0000256" key="3">
    <source>
        <dbReference type="RuleBase" id="RU004508"/>
    </source>
</evidence>
<keyword evidence="4" id="KW-0032">Aminotransferase</keyword>
<name>A0A926I3V8_9FIRM</name>
<feature type="active site" description="Proton acceptor" evidence="1">
    <location>
        <position position="196"/>
    </location>
</feature>
<dbReference type="Gene3D" id="3.90.1150.10">
    <property type="entry name" value="Aspartate Aminotransferase, domain 1"/>
    <property type="match status" value="1"/>
</dbReference>
<reference evidence="4" key="1">
    <citation type="submission" date="2020-08" db="EMBL/GenBank/DDBJ databases">
        <title>Genome public.</title>
        <authorList>
            <person name="Liu C."/>
            <person name="Sun Q."/>
        </authorList>
    </citation>
    <scope>NUCLEOTIDE SEQUENCE</scope>
    <source>
        <strain evidence="4">NSJ-31</strain>
    </source>
</reference>
<sequence length="398" mass="43472">MNIPFSPPDITQLEIDAVSDTLRSGWITTGPKTKRFEQEISARCGTPRSVCLSSATAAMELTLRLLEIGPGDEVITSAYTYTASASVICHVGARPVLVDTAPGSYHLDPDAVSRAVTSRTKAILPVDIAGIPCDYEQFIGIAQRRKGLFKAASPQQKALGRAAVIADAAHSFGSLRGGVPSGALADFSCFSFHAVKNLTTGEGGAVTWRAREEWDDAELYRQFQLLSLHGQSRDALAKNAPGAWEYDILLPGYKCNMTDVAASIGLAQLERYPSILARRRQLIERYDRAFANLDVELLPHFTDAYTSNGHLYPVRLTGRDEAARNRVIESLARDGVAANVHYKPLPLLTAYRKLGYDAASFPNALALYKNEVTLPLFSAMTDDQQDYVIDRFCIALRG</sequence>
<dbReference type="GO" id="GO:0008483">
    <property type="term" value="F:transaminase activity"/>
    <property type="evidence" value="ECO:0007669"/>
    <property type="project" value="UniProtKB-KW"/>
</dbReference>
<dbReference type="CDD" id="cd00616">
    <property type="entry name" value="AHBA_syn"/>
    <property type="match status" value="1"/>
</dbReference>
<proteinExistence type="inferred from homology"/>
<dbReference type="GO" id="GO:0000271">
    <property type="term" value="P:polysaccharide biosynthetic process"/>
    <property type="evidence" value="ECO:0007669"/>
    <property type="project" value="TreeGrafter"/>
</dbReference>
<accession>A0A926I3V8</accession>
<dbReference type="InterPro" id="IPR015421">
    <property type="entry name" value="PyrdxlP-dep_Trfase_major"/>
</dbReference>
<dbReference type="PIRSF" id="PIRSF000390">
    <property type="entry name" value="PLP_StrS"/>
    <property type="match status" value="1"/>
</dbReference>
<gene>
    <name evidence="4" type="ORF">H8711_07300</name>
</gene>